<accession>A0A6M4GB16</accession>
<dbReference type="Proteomes" id="UP000502611">
    <property type="component" value="Chromosome"/>
</dbReference>
<dbReference type="EMBL" id="CP053021">
    <property type="protein sequence ID" value="QJR03493.1"/>
    <property type="molecule type" value="Genomic_DNA"/>
</dbReference>
<sequence>MTNEPTTHMVAEVIVREMMGWDSKANEKQRRNELYGLADALIRYFAVFKPTAKILPGLPGGDALNLGGSWDGTAV</sequence>
<evidence type="ECO:0000313" key="2">
    <source>
        <dbReference type="Proteomes" id="UP000502611"/>
    </source>
</evidence>
<dbReference type="RefSeq" id="WP_169861620.1">
    <property type="nucleotide sequence ID" value="NZ_CP053021.1"/>
</dbReference>
<name>A0A6M4GB16_SPHYA</name>
<dbReference type="AlphaFoldDB" id="A0A6M4GB16"/>
<proteinExistence type="predicted"/>
<evidence type="ECO:0000313" key="1">
    <source>
        <dbReference type="EMBL" id="QJR03493.1"/>
    </source>
</evidence>
<reference evidence="1 2" key="1">
    <citation type="submission" date="2020-04" db="EMBL/GenBank/DDBJ databases">
        <title>The Whole Genome Analysis of High salt-tolerant Sphingobium yanoikuyae YC-XJ2 with Aryl organophosphorus flame retardants (aryl-OPFRs)-degrading capacity and characteristics of Related phosphotriesterase.</title>
        <authorList>
            <person name="Li X."/>
        </authorList>
    </citation>
    <scope>NUCLEOTIDE SEQUENCE [LARGE SCALE GENOMIC DNA]</scope>
    <source>
        <strain evidence="1 2">YC-XJ2</strain>
    </source>
</reference>
<gene>
    <name evidence="1" type="ORF">HH800_15690</name>
</gene>
<organism evidence="1 2">
    <name type="scientific">Sphingobium yanoikuyae</name>
    <name type="common">Sphingomonas yanoikuyae</name>
    <dbReference type="NCBI Taxonomy" id="13690"/>
    <lineage>
        <taxon>Bacteria</taxon>
        <taxon>Pseudomonadati</taxon>
        <taxon>Pseudomonadota</taxon>
        <taxon>Alphaproteobacteria</taxon>
        <taxon>Sphingomonadales</taxon>
        <taxon>Sphingomonadaceae</taxon>
        <taxon>Sphingobium</taxon>
    </lineage>
</organism>
<protein>
    <submittedName>
        <fullName evidence="1">Uncharacterized protein</fullName>
    </submittedName>
</protein>